<feature type="transmembrane region" description="Helical" evidence="2">
    <location>
        <begin position="535"/>
        <end position="553"/>
    </location>
</feature>
<feature type="transmembrane region" description="Helical" evidence="2">
    <location>
        <begin position="1232"/>
        <end position="1253"/>
    </location>
</feature>
<feature type="transmembrane region" description="Helical" evidence="2">
    <location>
        <begin position="495"/>
        <end position="523"/>
    </location>
</feature>
<feature type="transmembrane region" description="Helical" evidence="2">
    <location>
        <begin position="906"/>
        <end position="931"/>
    </location>
</feature>
<evidence type="ECO:0000256" key="2">
    <source>
        <dbReference type="SAM" id="Phobius"/>
    </source>
</evidence>
<evidence type="ECO:0000256" key="1">
    <source>
        <dbReference type="SAM" id="MobiDB-lite"/>
    </source>
</evidence>
<feature type="transmembrane region" description="Helical" evidence="2">
    <location>
        <begin position="1097"/>
        <end position="1115"/>
    </location>
</feature>
<feature type="transmembrane region" description="Helical" evidence="2">
    <location>
        <begin position="882"/>
        <end position="900"/>
    </location>
</feature>
<feature type="transmembrane region" description="Helical" evidence="2">
    <location>
        <begin position="1358"/>
        <end position="1375"/>
    </location>
</feature>
<feature type="transmembrane region" description="Helical" evidence="2">
    <location>
        <begin position="807"/>
        <end position="826"/>
    </location>
</feature>
<proteinExistence type="predicted"/>
<feature type="transmembrane region" description="Helical" evidence="2">
    <location>
        <begin position="1122"/>
        <end position="1141"/>
    </location>
</feature>
<gene>
    <name evidence="3" type="ORF">KSW38_11575</name>
</gene>
<feature type="transmembrane region" description="Helical" evidence="2">
    <location>
        <begin position="466"/>
        <end position="483"/>
    </location>
</feature>
<comment type="caution">
    <text evidence="3">The sequence shown here is derived from an EMBL/GenBank/DDBJ whole genome shotgun (WGS) entry which is preliminary data.</text>
</comment>
<sequence>MTTGLVVLLLAAIGVIGYALGVVRGRREGARSTPPVRIDDAATYRAGYLAGHLAGWEDARGQSQRPAVRQQPATVEQSATVVQSSAPRQPATFQPTILPPVFQQAVGIAAPPAVPPSYSRGPVPPRNVAPTPQQLQFQPTLPPRESPETVAARKEKRDRQNINITLYVASLLLVAAGALFVGTSLPEVFRFVAIWAITILFYSSGLIIQRRVPRLRPAAIAFTGTGLALVPVTGLAMYNFALHDGPMAWLITSLLGTAAYVYAALRLDNKVLALLSLTFVVSAAWSGVSVLGGALVWYFTALIGVAILFTLGALVRPRWLPPLYMRPLVVLHPFVVPFVGLAVSMTPNFLAKGEYPMVMVMCGLYFAVMVFVKSDQHRLLNFYGARTAFTLAVLGLVWDVSADSSRVVLAAIICLGVQSVGVAFGGKRVVSRTWWYDAVSCLGLQVVAAVVLTVMLGVGTFQMPEFVPFFIAMTTAMVLGWKLGHGAEFAPAAVLVVAAPFVGLLGAWPVTVLLAVAGLYWFLLGAVTPGPLRHVYFLAGRVALTLAVAASAAGGFTDHPGRSSYTLFAFVAACAVQQLVSALLEGNGVRTMGGRASTAGFGGAAMAGLLALPVFDDAPGRPTVAVAVGVVVAAGLVSGWLAFPQGRDSSSSGPTGGGVLIWRSTMGEFLAPAAATVAGIVAAVSVSRTLANVVLLAAVTYFCATALRLPSSLHRQSYWWLARAAGTVLVASAYYDTTKDAGFQIAGEGIGVGLIVIVVLALQLILPLRAGYVAKFLRPAIIDAGVVLAGMVLCSMFLTMAPGVREGWQPGAGATITALAAVAISTTLRADKLGWLFAPAAMVLLFALRLGNIRDVELLLGIFTAYSGFMVAVTGKRLARGGYLLAVRLLSGVLVTLVVADFTESAAATSVAVALILILQLPVQFVVQSFLRGRGSDDPFQKAMVWAVPSAQLLLPLAYLLTADYDGGGRWVLLAELAFVPLGAAIAWRTFGARGVQYFGIAAVTAGVIAAGPSLGFPSDTWLYQPLLDKYQVPWVLLGLAVVAVVARAIFAPVNAGPVKTGKGSVAAVAERWLWLVSALTFTTTGGLLAVTTSLSLSGFTVLVLASVLFAASHFERMPSLYAPAAPAALVGAVTAVDGLLDGRELTAWDSFLPWLIGAMGTAAAMYVVRRLGGPSITSQPWRRNALVITSITGLVIAAAVGLGRDQTSLVGAALILVSGVLVVIEVTNGKWLAGEITVLATLAGFQRALLFVDGGSPDWFWAAQWYVVAGAVVAGVRYMGRQRSEGQLRLTVTAGLLSLTAVGTIFAGTSSQQIYVLVAHVVLLVAGLLLAERMFVWWGAAGVAASVMWALRSYAFAMLALVALALIVLAVWRLNRKPPATGGNIPTEETTQASSRDGIR</sequence>
<feature type="transmembrane region" description="Helical" evidence="2">
    <location>
        <begin position="1209"/>
        <end position="1225"/>
    </location>
</feature>
<feature type="transmembrane region" description="Helical" evidence="2">
    <location>
        <begin position="1289"/>
        <end position="1308"/>
    </location>
</feature>
<accession>A0ABS6I931</accession>
<feature type="transmembrane region" description="Helical" evidence="2">
    <location>
        <begin position="596"/>
        <end position="615"/>
    </location>
</feature>
<reference evidence="3 4" key="1">
    <citation type="submission" date="2021-06" db="EMBL/GenBank/DDBJ databases">
        <authorList>
            <person name="Jeong J.W."/>
        </authorList>
    </citation>
    <scope>NUCLEOTIDE SEQUENCE [LARGE SCALE GENOMIC DNA]</scope>
    <source>
        <strain evidence="3 4">MMS21-TAE1-1</strain>
    </source>
</reference>
<feature type="compositionally biased region" description="Low complexity" evidence="1">
    <location>
        <begin position="130"/>
        <end position="139"/>
    </location>
</feature>
<feature type="transmembrane region" description="Helical" evidence="2">
    <location>
        <begin position="1185"/>
        <end position="1203"/>
    </location>
</feature>
<feature type="transmembrane region" description="Helical" evidence="2">
    <location>
        <begin position="1314"/>
        <end position="1331"/>
    </location>
</feature>
<keyword evidence="2" id="KW-1133">Transmembrane helix</keyword>
<feature type="transmembrane region" description="Helical" evidence="2">
    <location>
        <begin position="858"/>
        <end position="875"/>
    </location>
</feature>
<feature type="transmembrane region" description="Helical" evidence="2">
    <location>
        <begin position="438"/>
        <end position="460"/>
    </location>
</feature>
<feature type="region of interest" description="Disordered" evidence="1">
    <location>
        <begin position="1382"/>
        <end position="1401"/>
    </location>
</feature>
<feature type="transmembrane region" description="Helical" evidence="2">
    <location>
        <begin position="379"/>
        <end position="398"/>
    </location>
</feature>
<feature type="transmembrane region" description="Helical" evidence="2">
    <location>
        <begin position="164"/>
        <end position="182"/>
    </location>
</feature>
<evidence type="ECO:0008006" key="5">
    <source>
        <dbReference type="Google" id="ProtNLM"/>
    </source>
</evidence>
<feature type="transmembrane region" description="Helical" evidence="2">
    <location>
        <begin position="220"/>
        <end position="241"/>
    </location>
</feature>
<dbReference type="Proteomes" id="UP000824166">
    <property type="component" value="Unassembled WGS sequence"/>
</dbReference>
<feature type="compositionally biased region" description="Polar residues" evidence="1">
    <location>
        <begin position="1388"/>
        <end position="1401"/>
    </location>
</feature>
<feature type="transmembrane region" description="Helical" evidence="2">
    <location>
        <begin position="6"/>
        <end position="23"/>
    </location>
</feature>
<feature type="transmembrane region" description="Helical" evidence="2">
    <location>
        <begin position="1073"/>
        <end position="1091"/>
    </location>
</feature>
<evidence type="ECO:0000313" key="3">
    <source>
        <dbReference type="EMBL" id="MBU8866929.1"/>
    </source>
</evidence>
<feature type="transmembrane region" description="Helical" evidence="2">
    <location>
        <begin position="247"/>
        <end position="265"/>
    </location>
</feature>
<name>A0ABS6I931_9MICC</name>
<feature type="transmembrane region" description="Helical" evidence="2">
    <location>
        <begin position="833"/>
        <end position="852"/>
    </location>
</feature>
<dbReference type="EMBL" id="JAHOPC010000006">
    <property type="protein sequence ID" value="MBU8866929.1"/>
    <property type="molecule type" value="Genomic_DNA"/>
</dbReference>
<organism evidence="3 4">
    <name type="scientific">Paenarthrobacter aromaticivorans</name>
    <dbReference type="NCBI Taxonomy" id="2849150"/>
    <lineage>
        <taxon>Bacteria</taxon>
        <taxon>Bacillati</taxon>
        <taxon>Actinomycetota</taxon>
        <taxon>Actinomycetes</taxon>
        <taxon>Micrococcales</taxon>
        <taxon>Micrococcaceae</taxon>
        <taxon>Paenarthrobacter</taxon>
    </lineage>
</organism>
<feature type="transmembrane region" description="Helical" evidence="2">
    <location>
        <begin position="780"/>
        <end position="801"/>
    </location>
</feature>
<feature type="transmembrane region" description="Helical" evidence="2">
    <location>
        <begin position="968"/>
        <end position="988"/>
    </location>
</feature>
<feature type="transmembrane region" description="Helical" evidence="2">
    <location>
        <begin position="1153"/>
        <end position="1173"/>
    </location>
</feature>
<keyword evidence="2" id="KW-0812">Transmembrane</keyword>
<evidence type="ECO:0000313" key="4">
    <source>
        <dbReference type="Proteomes" id="UP000824166"/>
    </source>
</evidence>
<feature type="transmembrane region" description="Helical" evidence="2">
    <location>
        <begin position="404"/>
        <end position="426"/>
    </location>
</feature>
<feature type="transmembrane region" description="Helical" evidence="2">
    <location>
        <begin position="1035"/>
        <end position="1052"/>
    </location>
</feature>
<protein>
    <recommendedName>
        <fullName evidence="5">Integral membrane protein</fullName>
    </recommendedName>
</protein>
<feature type="transmembrane region" description="Helical" evidence="2">
    <location>
        <begin position="741"/>
        <end position="768"/>
    </location>
</feature>
<feature type="transmembrane region" description="Helical" evidence="2">
    <location>
        <begin position="272"/>
        <end position="290"/>
    </location>
</feature>
<keyword evidence="2" id="KW-0472">Membrane</keyword>
<feature type="compositionally biased region" description="Basic and acidic residues" evidence="1">
    <location>
        <begin position="145"/>
        <end position="155"/>
    </location>
</feature>
<feature type="transmembrane region" description="Helical" evidence="2">
    <location>
        <begin position="943"/>
        <end position="962"/>
    </location>
</feature>
<feature type="transmembrane region" description="Helical" evidence="2">
    <location>
        <begin position="296"/>
        <end position="315"/>
    </location>
</feature>
<feature type="region of interest" description="Disordered" evidence="1">
    <location>
        <begin position="116"/>
        <end position="155"/>
    </location>
</feature>
<feature type="transmembrane region" description="Helical" evidence="2">
    <location>
        <begin position="673"/>
        <end position="706"/>
    </location>
</feature>
<feature type="transmembrane region" description="Helical" evidence="2">
    <location>
        <begin position="995"/>
        <end position="1015"/>
    </location>
</feature>
<feature type="transmembrane region" description="Helical" evidence="2">
    <location>
        <begin position="327"/>
        <end position="349"/>
    </location>
</feature>
<feature type="transmembrane region" description="Helical" evidence="2">
    <location>
        <begin position="565"/>
        <end position="584"/>
    </location>
</feature>
<feature type="transmembrane region" description="Helical" evidence="2">
    <location>
        <begin position="188"/>
        <end position="208"/>
    </location>
</feature>
<feature type="transmembrane region" description="Helical" evidence="2">
    <location>
        <begin position="622"/>
        <end position="643"/>
    </location>
</feature>
<feature type="transmembrane region" description="Helical" evidence="2">
    <location>
        <begin position="355"/>
        <end position="372"/>
    </location>
</feature>
<keyword evidence="4" id="KW-1185">Reference proteome</keyword>
<feature type="transmembrane region" description="Helical" evidence="2">
    <location>
        <begin position="1259"/>
        <end position="1277"/>
    </location>
</feature>